<organism evidence="2 3">
    <name type="scientific">Gracilariopsis chorda</name>
    <dbReference type="NCBI Taxonomy" id="448386"/>
    <lineage>
        <taxon>Eukaryota</taxon>
        <taxon>Rhodophyta</taxon>
        <taxon>Florideophyceae</taxon>
        <taxon>Rhodymeniophycidae</taxon>
        <taxon>Gracilariales</taxon>
        <taxon>Gracilariaceae</taxon>
        <taxon>Gracilariopsis</taxon>
    </lineage>
</organism>
<keyword evidence="3" id="KW-1185">Reference proteome</keyword>
<evidence type="ECO:0000313" key="2">
    <source>
        <dbReference type="EMBL" id="PXF49983.1"/>
    </source>
</evidence>
<comment type="caution">
    <text evidence="2">The sequence shown here is derived from an EMBL/GenBank/DDBJ whole genome shotgun (WGS) entry which is preliminary data.</text>
</comment>
<sequence>MVSMREEVSVLKRARIMLLQRVLVVEAQVEDLRSAFLQNRRRQAFSNSLSIAIQLIPIAGGAVGNALLVGIEIAEGLPAGDVFDLAFSTAEVLLSEENLSRMDPRKRREMESVFHDYGYTIEDVQVLLRSTREVENEFSSSRLLEYSRDSETGGAEYQPQQQENEEVNEASELDDGENVGTAAFWCSIGTGWAQRFRVVCY</sequence>
<dbReference type="Proteomes" id="UP000247409">
    <property type="component" value="Unassembled WGS sequence"/>
</dbReference>
<feature type="region of interest" description="Disordered" evidence="1">
    <location>
        <begin position="149"/>
        <end position="175"/>
    </location>
</feature>
<reference evidence="2 3" key="1">
    <citation type="journal article" date="2018" name="Mol. Biol. Evol.">
        <title>Analysis of the draft genome of the red seaweed Gracilariopsis chorda provides insights into genome size evolution in Rhodophyta.</title>
        <authorList>
            <person name="Lee J."/>
            <person name="Yang E.C."/>
            <person name="Graf L."/>
            <person name="Yang J.H."/>
            <person name="Qiu H."/>
            <person name="Zel Zion U."/>
            <person name="Chan C.X."/>
            <person name="Stephens T.G."/>
            <person name="Weber A.P.M."/>
            <person name="Boo G.H."/>
            <person name="Boo S.M."/>
            <person name="Kim K.M."/>
            <person name="Shin Y."/>
            <person name="Jung M."/>
            <person name="Lee S.J."/>
            <person name="Yim H.S."/>
            <person name="Lee J.H."/>
            <person name="Bhattacharya D."/>
            <person name="Yoon H.S."/>
        </authorList>
    </citation>
    <scope>NUCLEOTIDE SEQUENCE [LARGE SCALE GENOMIC DNA]</scope>
    <source>
        <strain evidence="2 3">SKKU-2015</strain>
        <tissue evidence="2">Whole body</tissue>
    </source>
</reference>
<feature type="compositionally biased region" description="Acidic residues" evidence="1">
    <location>
        <begin position="163"/>
        <end position="175"/>
    </location>
</feature>
<evidence type="ECO:0000313" key="3">
    <source>
        <dbReference type="Proteomes" id="UP000247409"/>
    </source>
</evidence>
<evidence type="ECO:0000256" key="1">
    <source>
        <dbReference type="SAM" id="MobiDB-lite"/>
    </source>
</evidence>
<proteinExistence type="predicted"/>
<dbReference type="EMBL" id="NBIV01000001">
    <property type="protein sequence ID" value="PXF49983.1"/>
    <property type="molecule type" value="Genomic_DNA"/>
</dbReference>
<dbReference type="AlphaFoldDB" id="A0A2V3J6P9"/>
<name>A0A2V3J6P9_9FLOR</name>
<protein>
    <submittedName>
        <fullName evidence="2">Uncharacterized protein</fullName>
    </submittedName>
</protein>
<gene>
    <name evidence="2" type="ORF">BWQ96_00143</name>
</gene>
<accession>A0A2V3J6P9</accession>